<dbReference type="SUPFAM" id="SSF51445">
    <property type="entry name" value="(Trans)glycosidases"/>
    <property type="match status" value="2"/>
</dbReference>
<dbReference type="EMBL" id="VCAO01000004">
    <property type="protein sequence ID" value="TMM47286.1"/>
    <property type="molecule type" value="Genomic_DNA"/>
</dbReference>
<protein>
    <recommendedName>
        <fullName evidence="3">Fibronectin type III-like domain-containing protein</fullName>
    </recommendedName>
</protein>
<evidence type="ECO:0000259" key="3">
    <source>
        <dbReference type="SMART" id="SM01217"/>
    </source>
</evidence>
<keyword evidence="2" id="KW-0378">Hydrolase</keyword>
<dbReference type="Gene3D" id="2.60.40.10">
    <property type="entry name" value="Immunoglobulins"/>
    <property type="match status" value="1"/>
</dbReference>
<comment type="similarity">
    <text evidence="1">Belongs to the glycosyl hydrolase 3 family.</text>
</comment>
<dbReference type="PANTHER" id="PTHR42715:SF10">
    <property type="entry name" value="BETA-GLUCOSIDASE"/>
    <property type="match status" value="1"/>
</dbReference>
<dbReference type="InterPro" id="IPR036962">
    <property type="entry name" value="Glyco_hydro_3_N_sf"/>
</dbReference>
<dbReference type="InterPro" id="IPR013783">
    <property type="entry name" value="Ig-like_fold"/>
</dbReference>
<dbReference type="Pfam" id="PF14310">
    <property type="entry name" value="Fn3-like"/>
    <property type="match status" value="1"/>
</dbReference>
<dbReference type="InterPro" id="IPR026891">
    <property type="entry name" value="Fn3-like"/>
</dbReference>
<evidence type="ECO:0000256" key="1">
    <source>
        <dbReference type="ARBA" id="ARBA00005336"/>
    </source>
</evidence>
<feature type="domain" description="Fibronectin type III-like" evidence="3">
    <location>
        <begin position="578"/>
        <end position="647"/>
    </location>
</feature>
<dbReference type="Pfam" id="PF00933">
    <property type="entry name" value="Glyco_hydro_3"/>
    <property type="match status" value="1"/>
</dbReference>
<proteinExistence type="inferred from homology"/>
<reference evidence="4 5" key="1">
    <citation type="submission" date="2019-05" db="EMBL/GenBank/DDBJ databases">
        <title>Erythrobacter marisflavi sp. nov., isolated from isolated from water of an estuary environment.</title>
        <authorList>
            <person name="Yoon J.-H."/>
        </authorList>
    </citation>
    <scope>NUCLEOTIDE SEQUENCE [LARGE SCALE GENOMIC DNA]</scope>
    <source>
        <strain evidence="4 5">KEM-5</strain>
    </source>
</reference>
<dbReference type="Pfam" id="PF01915">
    <property type="entry name" value="Glyco_hydro_3_C"/>
    <property type="match status" value="1"/>
</dbReference>
<name>A0A5S3P365_9SPHN</name>
<dbReference type="SUPFAM" id="SSF52279">
    <property type="entry name" value="Beta-D-glucan exohydrolase, C-terminal domain"/>
    <property type="match status" value="1"/>
</dbReference>
<organism evidence="4 5">
    <name type="scientific">Qipengyuania marisflavi</name>
    <dbReference type="NCBI Taxonomy" id="2486356"/>
    <lineage>
        <taxon>Bacteria</taxon>
        <taxon>Pseudomonadati</taxon>
        <taxon>Pseudomonadota</taxon>
        <taxon>Alphaproteobacteria</taxon>
        <taxon>Sphingomonadales</taxon>
        <taxon>Erythrobacteraceae</taxon>
        <taxon>Qipengyuania</taxon>
    </lineage>
</organism>
<dbReference type="InterPro" id="IPR002772">
    <property type="entry name" value="Glyco_hydro_3_C"/>
</dbReference>
<dbReference type="OrthoDB" id="9781691at2"/>
<dbReference type="InterPro" id="IPR050288">
    <property type="entry name" value="Cellulose_deg_GH3"/>
</dbReference>
<dbReference type="PANTHER" id="PTHR42715">
    <property type="entry name" value="BETA-GLUCOSIDASE"/>
    <property type="match status" value="1"/>
</dbReference>
<dbReference type="SMART" id="SM01217">
    <property type="entry name" value="Fn3_like"/>
    <property type="match status" value="1"/>
</dbReference>
<dbReference type="Gene3D" id="3.40.50.1700">
    <property type="entry name" value="Glycoside hydrolase family 3 C-terminal domain"/>
    <property type="match status" value="1"/>
</dbReference>
<accession>A0A5S3P365</accession>
<gene>
    <name evidence="4" type="ORF">FEV51_09445</name>
</gene>
<dbReference type="AlphaFoldDB" id="A0A5S3P365"/>
<dbReference type="InterPro" id="IPR036881">
    <property type="entry name" value="Glyco_hydro_3_C_sf"/>
</dbReference>
<keyword evidence="5" id="KW-1185">Reference proteome</keyword>
<comment type="caution">
    <text evidence="4">The sequence shown here is derived from an EMBL/GenBank/DDBJ whole genome shotgun (WGS) entry which is preliminary data.</text>
</comment>
<dbReference type="RefSeq" id="WP_138618305.1">
    <property type="nucleotide sequence ID" value="NZ_VCAO01000004.1"/>
</dbReference>
<dbReference type="InterPro" id="IPR001764">
    <property type="entry name" value="Glyco_hydro_3_N"/>
</dbReference>
<dbReference type="GO" id="GO:0004553">
    <property type="term" value="F:hydrolase activity, hydrolyzing O-glycosyl compounds"/>
    <property type="evidence" value="ECO:0007669"/>
    <property type="project" value="InterPro"/>
</dbReference>
<evidence type="ECO:0000256" key="2">
    <source>
        <dbReference type="ARBA" id="ARBA00022801"/>
    </source>
</evidence>
<evidence type="ECO:0000313" key="4">
    <source>
        <dbReference type="EMBL" id="TMM47286.1"/>
    </source>
</evidence>
<dbReference type="Gene3D" id="3.20.20.300">
    <property type="entry name" value="Glycoside hydrolase, family 3, N-terminal domain"/>
    <property type="match status" value="1"/>
</dbReference>
<dbReference type="InterPro" id="IPR017853">
    <property type="entry name" value="GH"/>
</dbReference>
<dbReference type="Proteomes" id="UP000309668">
    <property type="component" value="Unassembled WGS sequence"/>
</dbReference>
<evidence type="ECO:0000313" key="5">
    <source>
        <dbReference type="Proteomes" id="UP000309668"/>
    </source>
</evidence>
<dbReference type="GO" id="GO:0005975">
    <property type="term" value="P:carbohydrate metabolic process"/>
    <property type="evidence" value="ECO:0007669"/>
    <property type="project" value="InterPro"/>
</dbReference>
<sequence>MRAHSPDFTAERERFVEDLLTYMSLEDRLGQLVVMPQAPDPTIPGSERNDSLFFDNLRRGEISGVGGVASKSHADALQRIAIEETRLGIPLLFAGETGTGFETIMPTREAAAASWDSAAIESAEHAVAAEAREAGINWALAPRIDLSVRRDGGVSGTSAYLAQLGALARIRGLQGGGEEFEHTLLACLTLASATAGELLGALHGPRNSSGAELAVLRGVLREEHVASIAIDIDQRAMAGDAYHAGVSVEPLARLGSYPGIVLSEWAEFARLCGLHSTQPPFCGLSVDRLVAAIDAGRIEKRRIDIAVRAVLRAKLSLGLFRADFRPHQYAAENSVITKRRHRAAALDLARKSIVLLRNNPALLPLSVDSGELLVVGTCAGDRQLPLGDQEGTSASLIDGLEQRGIAFKYVPGLALRHDGSQARHMLEADRMAIGMAAGAARTAKTVLLVLGETKQLGEAHRLLLETLCAVTDRVALITLGSHPLDPVLDGRSLPCVLHAGQLGTMSGHAITQVLTGDFAPVGRLPHAFGKAGSPRLLPMGHGLGYGEFILSDLTLERGAHCLYASAELRNVSERAGTETVQLYACRSDGEGGPCDAELRGFVRLTLASGERERVNFEIGGAELGELGDDGKYDVAPGIYDIRVGLNAAHGHMSQVSVSPAMAEAMRTGRRFPSSGRADLRSA</sequence>